<dbReference type="KEGG" id="rter:IDM49_07310"/>
<dbReference type="EMBL" id="CP061539">
    <property type="protein sequence ID" value="QNV37062.1"/>
    <property type="molecule type" value="Genomic_DNA"/>
</dbReference>
<evidence type="ECO:0000313" key="2">
    <source>
        <dbReference type="Proteomes" id="UP000516404"/>
    </source>
</evidence>
<evidence type="ECO:0000313" key="1">
    <source>
        <dbReference type="EMBL" id="QNV37062.1"/>
    </source>
</evidence>
<protein>
    <recommendedName>
        <fullName evidence="3">Type II toxin-antitoxin system RelE/ParE family toxin</fullName>
    </recommendedName>
</protein>
<reference evidence="1 2" key="1">
    <citation type="submission" date="2020-09" db="EMBL/GenBank/DDBJ databases">
        <title>Investigation of environmental microbes.</title>
        <authorList>
            <person name="Ou Y."/>
            <person name="Kang Q."/>
        </authorList>
    </citation>
    <scope>NUCLEOTIDE SEQUENCE [LARGE SCALE GENOMIC DNA]</scope>
    <source>
        <strain evidence="1 2">KJZ-14</strain>
    </source>
</reference>
<keyword evidence="2" id="KW-1185">Reference proteome</keyword>
<sequence>MSKQRSLSRPVKSTEFSIVPVGRDVVKNWQDLKAVQANKLADAWDFLTNTPLQYHPERNYPLKGALGSSTVNGNVMDQWQYRNLSNGARIWFCVDEKQKRVYLTRVFTRHPNETK</sequence>
<organism evidence="1 2">
    <name type="scientific">Rothia terrae</name>
    <dbReference type="NCBI Taxonomy" id="396015"/>
    <lineage>
        <taxon>Bacteria</taxon>
        <taxon>Bacillati</taxon>
        <taxon>Actinomycetota</taxon>
        <taxon>Actinomycetes</taxon>
        <taxon>Micrococcales</taxon>
        <taxon>Micrococcaceae</taxon>
        <taxon>Rothia</taxon>
    </lineage>
</organism>
<accession>A0A7H2BBL6</accession>
<proteinExistence type="predicted"/>
<gene>
    <name evidence="1" type="ORF">IDM49_07310</name>
</gene>
<dbReference type="Proteomes" id="UP000516404">
    <property type="component" value="Chromosome"/>
</dbReference>
<dbReference type="AlphaFoldDB" id="A0A7H2BBL6"/>
<evidence type="ECO:0008006" key="3">
    <source>
        <dbReference type="Google" id="ProtNLM"/>
    </source>
</evidence>
<name>A0A7H2BBL6_9MICC</name>